<evidence type="ECO:0000256" key="1">
    <source>
        <dbReference type="SAM" id="MobiDB-lite"/>
    </source>
</evidence>
<evidence type="ECO:0000313" key="2">
    <source>
        <dbReference type="EMBL" id="KAH0813103.1"/>
    </source>
</evidence>
<reference evidence="2" key="2">
    <citation type="submission" date="2021-08" db="EMBL/GenBank/DDBJ databases">
        <authorList>
            <person name="Eriksson T."/>
        </authorList>
    </citation>
    <scope>NUCLEOTIDE SEQUENCE</scope>
    <source>
        <strain evidence="2">Stoneville</strain>
        <tissue evidence="2">Whole head</tissue>
    </source>
</reference>
<gene>
    <name evidence="2" type="ORF">GEV33_009689</name>
</gene>
<dbReference type="Proteomes" id="UP000719412">
    <property type="component" value="Unassembled WGS sequence"/>
</dbReference>
<evidence type="ECO:0000313" key="3">
    <source>
        <dbReference type="Proteomes" id="UP000719412"/>
    </source>
</evidence>
<sequence length="491" mass="56379">MSVPNPGSDKKLCIMELERDLMEWLRLLENSWHLIASLIEFHRYYNGRWTVWAERCNRRGGHPRLMQGMDERASPWPLHRCNLHMKIHPEKFFSVGFGKQSSNFRANPLSVYPTVGYLTLSVANKDFIDIKIISHRPPQWKKASRVCLPGAKAAEERAAHKGDVNGAIRGKIRKEMRWSRRRTTTRGRIFDGQVYGGPDEAGRSPHSCRHRRLHESILSSSEDNGDDRDSIITPPTNYELSPKRLHVVREVVPCFAIRVRYAVFMSEGKPGRDDDYGGFRRRDGGIATFPVETGNEEISFGRYAVLRIKLRFRRIFRDEDRVSTPARNMPGILATRERTGRSPEKTLNSIKSLTCRKVIGPRAPIPPEAAIITLHRAFLLSDNSPRRKLNFQFYNRSNDSQVTVDSSIAIFTAVVRTIAGCCIHMQWRLSKHAHVAKKDRNVDRSVDKEKPQDTCRSHSRNFLQLTIFGMPKVFDSQLFSSGCTPKLRKFD</sequence>
<proteinExistence type="predicted"/>
<dbReference type="AlphaFoldDB" id="A0A8J6HES0"/>
<comment type="caution">
    <text evidence="2">The sequence shown here is derived from an EMBL/GenBank/DDBJ whole genome shotgun (WGS) entry which is preliminary data.</text>
</comment>
<dbReference type="EMBL" id="JABDTM020025589">
    <property type="protein sequence ID" value="KAH0813103.1"/>
    <property type="molecule type" value="Genomic_DNA"/>
</dbReference>
<keyword evidence="3" id="KW-1185">Reference proteome</keyword>
<protein>
    <submittedName>
        <fullName evidence="2">Uncharacterized protein</fullName>
    </submittedName>
</protein>
<feature type="region of interest" description="Disordered" evidence="1">
    <location>
        <begin position="190"/>
        <end position="236"/>
    </location>
</feature>
<name>A0A8J6HES0_TENMO</name>
<accession>A0A8J6HES0</accession>
<organism evidence="2 3">
    <name type="scientific">Tenebrio molitor</name>
    <name type="common">Yellow mealworm beetle</name>
    <dbReference type="NCBI Taxonomy" id="7067"/>
    <lineage>
        <taxon>Eukaryota</taxon>
        <taxon>Metazoa</taxon>
        <taxon>Ecdysozoa</taxon>
        <taxon>Arthropoda</taxon>
        <taxon>Hexapoda</taxon>
        <taxon>Insecta</taxon>
        <taxon>Pterygota</taxon>
        <taxon>Neoptera</taxon>
        <taxon>Endopterygota</taxon>
        <taxon>Coleoptera</taxon>
        <taxon>Polyphaga</taxon>
        <taxon>Cucujiformia</taxon>
        <taxon>Tenebrionidae</taxon>
        <taxon>Tenebrio</taxon>
    </lineage>
</organism>
<reference evidence="2" key="1">
    <citation type="journal article" date="2020" name="J Insects Food Feed">
        <title>The yellow mealworm (Tenebrio molitor) genome: a resource for the emerging insects as food and feed industry.</title>
        <authorList>
            <person name="Eriksson T."/>
            <person name="Andere A."/>
            <person name="Kelstrup H."/>
            <person name="Emery V."/>
            <person name="Picard C."/>
        </authorList>
    </citation>
    <scope>NUCLEOTIDE SEQUENCE</scope>
    <source>
        <strain evidence="2">Stoneville</strain>
        <tissue evidence="2">Whole head</tissue>
    </source>
</reference>